<dbReference type="SUPFAM" id="SSF52777">
    <property type="entry name" value="CoA-dependent acyltransferases"/>
    <property type="match status" value="1"/>
</dbReference>
<accession>A0A1I8FK21</accession>
<dbReference type="GO" id="GO:0006631">
    <property type="term" value="P:fatty acid metabolic process"/>
    <property type="evidence" value="ECO:0007669"/>
    <property type="project" value="TreeGrafter"/>
</dbReference>
<organism evidence="5 6">
    <name type="scientific">Macrostomum lignano</name>
    <dbReference type="NCBI Taxonomy" id="282301"/>
    <lineage>
        <taxon>Eukaryota</taxon>
        <taxon>Metazoa</taxon>
        <taxon>Spiralia</taxon>
        <taxon>Lophotrochozoa</taxon>
        <taxon>Platyhelminthes</taxon>
        <taxon>Rhabditophora</taxon>
        <taxon>Macrostomorpha</taxon>
        <taxon>Macrostomida</taxon>
        <taxon>Macrostomidae</taxon>
        <taxon>Macrostomum</taxon>
    </lineage>
</organism>
<evidence type="ECO:0000259" key="4">
    <source>
        <dbReference type="Pfam" id="PF00755"/>
    </source>
</evidence>
<dbReference type="AlphaFoldDB" id="A0A1I8FK21"/>
<feature type="region of interest" description="Disordered" evidence="2">
    <location>
        <begin position="343"/>
        <end position="366"/>
    </location>
</feature>
<keyword evidence="5" id="KW-1185">Reference proteome</keyword>
<keyword evidence="3" id="KW-1133">Transmembrane helix</keyword>
<dbReference type="PANTHER" id="PTHR22589">
    <property type="entry name" value="CARNITINE O-ACYLTRANSFERASE"/>
    <property type="match status" value="1"/>
</dbReference>
<feature type="region of interest" description="Disordered" evidence="2">
    <location>
        <begin position="1"/>
        <end position="38"/>
    </location>
</feature>
<feature type="transmembrane region" description="Helical" evidence="3">
    <location>
        <begin position="425"/>
        <end position="445"/>
    </location>
</feature>
<dbReference type="InterPro" id="IPR023213">
    <property type="entry name" value="CAT-like_dom_sf"/>
</dbReference>
<dbReference type="PANTHER" id="PTHR22589:SF31">
    <property type="entry name" value="CARNITINE O-PALMITOYLTRANSFERASE"/>
    <property type="match status" value="1"/>
</dbReference>
<dbReference type="GO" id="GO:0005739">
    <property type="term" value="C:mitochondrion"/>
    <property type="evidence" value="ECO:0007669"/>
    <property type="project" value="TreeGrafter"/>
</dbReference>
<dbReference type="WBParaSite" id="maker-unitig_38217-snap-gene-0.2-mRNA-1">
    <property type="protein sequence ID" value="maker-unitig_38217-snap-gene-0.2-mRNA-1"/>
    <property type="gene ID" value="maker-unitig_38217-snap-gene-0.2"/>
</dbReference>
<dbReference type="GO" id="GO:0009437">
    <property type="term" value="P:carnitine metabolic process"/>
    <property type="evidence" value="ECO:0007669"/>
    <property type="project" value="TreeGrafter"/>
</dbReference>
<dbReference type="GO" id="GO:0004095">
    <property type="term" value="F:carnitine O-palmitoyltransferase activity"/>
    <property type="evidence" value="ECO:0007669"/>
    <property type="project" value="TreeGrafter"/>
</dbReference>
<evidence type="ECO:0000256" key="2">
    <source>
        <dbReference type="SAM" id="MobiDB-lite"/>
    </source>
</evidence>
<keyword evidence="3" id="KW-0812">Transmembrane</keyword>
<sequence>GTSTTPVAPPSSPASSGCHRPAERRRPSHLSSPAVRQRRHEALLDEPRRVHPAGPAAGVLPGTAREFCLPTNEASMTRCSRRPHGDRRSCTNESCAFVRAMEKRRLACPACSGKPSEKHQTMYRDAMTGKGVDRHLFTLYVGVQVLQDPVAFPGEGAALPVEAVTSQTPHGQTNVLDLEKHPDFLSAGGGFGPVSQDGYVASAATRRDSKRFGGTIVKALADLRTLLEEDVAAKEESKITLLTLRCKADPPPYCCTRSPLANLINFCVFCAEPVTTRTNLSALLRCLSLNDFTCWLVVFWPSLALVAITLRSIYDPVRITAGVEVGQEVERLLALSNNSGGESGAGSSSAMKSQNSASVPTGPVVGGYGTGRELRARTLDKLTTTVVCMAREEPESCCFCFDSLACSFVPGLLLIVTRMLIGFSLGYLVCSFPNYIALLFGHFVLGRYAPEKSMMQFNLVRSLIYAYCNRQFRAAFKRLFTVLRASSTRQREINGHRGHDINVTVELFSCTALQEYCQQNQLENSWDVIQEIEDK</sequence>
<dbReference type="Pfam" id="PF00755">
    <property type="entry name" value="Carn_acyltransf"/>
    <property type="match status" value="1"/>
</dbReference>
<dbReference type="Proteomes" id="UP000095280">
    <property type="component" value="Unplaced"/>
</dbReference>
<reference evidence="6" key="1">
    <citation type="submission" date="2016-11" db="UniProtKB">
        <authorList>
            <consortium name="WormBaseParasite"/>
        </authorList>
    </citation>
    <scope>IDENTIFICATION</scope>
</reference>
<feature type="region of interest" description="Disordered" evidence="2">
    <location>
        <begin position="43"/>
        <end position="62"/>
    </location>
</feature>
<evidence type="ECO:0000313" key="6">
    <source>
        <dbReference type="WBParaSite" id="maker-unitig_38217-snap-gene-0.2-mRNA-1"/>
    </source>
</evidence>
<proteinExistence type="inferred from homology"/>
<name>A0A1I8FK21_9PLAT</name>
<protein>
    <submittedName>
        <fullName evidence="6">Carn_acyltransf domain-containing protein</fullName>
    </submittedName>
</protein>
<feature type="domain" description="Choline/carnitine acyltransferase" evidence="4">
    <location>
        <begin position="88"/>
        <end position="209"/>
    </location>
</feature>
<dbReference type="Gene3D" id="3.30.559.10">
    <property type="entry name" value="Chloramphenicol acetyltransferase-like domain"/>
    <property type="match status" value="1"/>
</dbReference>
<dbReference type="SUPFAM" id="SSF81321">
    <property type="entry name" value="Family A G protein-coupled receptor-like"/>
    <property type="match status" value="1"/>
</dbReference>
<evidence type="ECO:0000313" key="5">
    <source>
        <dbReference type="Proteomes" id="UP000095280"/>
    </source>
</evidence>
<evidence type="ECO:0000256" key="1">
    <source>
        <dbReference type="ARBA" id="ARBA00005232"/>
    </source>
</evidence>
<dbReference type="InterPro" id="IPR039551">
    <property type="entry name" value="Cho/carn_acyl_trans"/>
</dbReference>
<evidence type="ECO:0000256" key="3">
    <source>
        <dbReference type="SAM" id="Phobius"/>
    </source>
</evidence>
<dbReference type="InterPro" id="IPR000542">
    <property type="entry name" value="Carn_acyl_trans"/>
</dbReference>
<keyword evidence="3" id="KW-0472">Membrane</keyword>
<dbReference type="Gene3D" id="1.20.1070.10">
    <property type="entry name" value="Rhodopsin 7-helix transmembrane proteins"/>
    <property type="match status" value="1"/>
</dbReference>
<comment type="similarity">
    <text evidence="1">Belongs to the carnitine/choline acetyltransferase family.</text>
</comment>
<feature type="compositionally biased region" description="Low complexity" evidence="2">
    <location>
        <begin position="343"/>
        <end position="363"/>
    </location>
</feature>